<dbReference type="GO" id="GO:0005886">
    <property type="term" value="C:plasma membrane"/>
    <property type="evidence" value="ECO:0007669"/>
    <property type="project" value="UniProtKB-SubCell"/>
</dbReference>
<comment type="subcellular location">
    <subcellularLocation>
        <location evidence="1">Cell membrane</location>
        <topology evidence="1">Multi-pass membrane protein</topology>
    </subcellularLocation>
</comment>
<keyword evidence="5" id="KW-0297">G-protein coupled receptor</keyword>
<dbReference type="EMBL" id="KQ964574">
    <property type="protein sequence ID" value="KXN68464.1"/>
    <property type="molecule type" value="Genomic_DNA"/>
</dbReference>
<evidence type="ECO:0000256" key="3">
    <source>
        <dbReference type="ARBA" id="ARBA00022692"/>
    </source>
</evidence>
<keyword evidence="3 9" id="KW-0812">Transmembrane</keyword>
<evidence type="ECO:0000313" key="10">
    <source>
        <dbReference type="EMBL" id="KXN68464.1"/>
    </source>
</evidence>
<dbReference type="AlphaFoldDB" id="A0A137P0R1"/>
<dbReference type="PANTHER" id="PTHR24228">
    <property type="entry name" value="B2 BRADYKININ RECEPTOR/ANGIOTENSIN II RECEPTOR"/>
    <property type="match status" value="1"/>
</dbReference>
<reference evidence="10 11" key="1">
    <citation type="journal article" date="2015" name="Genome Biol. Evol.">
        <title>Phylogenomic analyses indicate that early fungi evolved digesting cell walls of algal ancestors of land plants.</title>
        <authorList>
            <person name="Chang Y."/>
            <person name="Wang S."/>
            <person name="Sekimoto S."/>
            <person name="Aerts A.L."/>
            <person name="Choi C."/>
            <person name="Clum A."/>
            <person name="LaButti K.M."/>
            <person name="Lindquist E.A."/>
            <person name="Yee Ngan C."/>
            <person name="Ohm R.A."/>
            <person name="Salamov A.A."/>
            <person name="Grigoriev I.V."/>
            <person name="Spatafora J.W."/>
            <person name="Berbee M.L."/>
        </authorList>
    </citation>
    <scope>NUCLEOTIDE SEQUENCE [LARGE SCALE GENOMIC DNA]</scope>
    <source>
        <strain evidence="10 11">NRRL 28638</strain>
    </source>
</reference>
<dbReference type="PROSITE" id="PS00237">
    <property type="entry name" value="G_PROTEIN_RECEP_F1_1"/>
    <property type="match status" value="1"/>
</dbReference>
<dbReference type="InterPro" id="IPR000276">
    <property type="entry name" value="GPCR_Rhodpsn"/>
</dbReference>
<feature type="transmembrane region" description="Helical" evidence="9">
    <location>
        <begin position="51"/>
        <end position="73"/>
    </location>
</feature>
<evidence type="ECO:0000256" key="6">
    <source>
        <dbReference type="ARBA" id="ARBA00023136"/>
    </source>
</evidence>
<feature type="transmembrane region" description="Helical" evidence="9">
    <location>
        <begin position="15"/>
        <end position="39"/>
    </location>
</feature>
<dbReference type="Gene3D" id="1.20.1070.10">
    <property type="entry name" value="Rhodopsin 7-helix transmembrane proteins"/>
    <property type="match status" value="1"/>
</dbReference>
<evidence type="ECO:0000256" key="1">
    <source>
        <dbReference type="ARBA" id="ARBA00004651"/>
    </source>
</evidence>
<feature type="transmembrane region" description="Helical" evidence="9">
    <location>
        <begin position="230"/>
        <end position="250"/>
    </location>
</feature>
<keyword evidence="8" id="KW-0807">Transducer</keyword>
<dbReference type="GO" id="GO:0004930">
    <property type="term" value="F:G protein-coupled receptor activity"/>
    <property type="evidence" value="ECO:0007669"/>
    <property type="project" value="UniProtKB-KW"/>
</dbReference>
<evidence type="ECO:0000256" key="5">
    <source>
        <dbReference type="ARBA" id="ARBA00023040"/>
    </source>
</evidence>
<feature type="transmembrane region" description="Helical" evidence="9">
    <location>
        <begin position="93"/>
        <end position="117"/>
    </location>
</feature>
<sequence length="324" mass="36677">MDYYEQRDRAYPYNYIMSSISLLICITGITLCSFVLNIIFRNRWQKLHIDLKLVTITLFLDLTEAILVLPSAVFDLLGLASWMPPKISCNANAILYILAFVAEVNFVAIVAIERYALIVHHKKLKIIHYILILIALFSINIASCTVAYLNNGFSVHPTAVYCLFNLHTSGGKIGIGILAVSMFSCIIIIYYTYTTIMIKRRKDLLNMRELFPLKSKQIQNQANSTILKSLSLILASTITNTQYSVLTIMSLVKPDFYTVIIDTICTACILLNIVMNTLLLLGMRPDLLDELKSRFHIKLNNEFNPEATQLHTLSPESQQAIISL</sequence>
<evidence type="ECO:0008006" key="12">
    <source>
        <dbReference type="Google" id="ProtNLM"/>
    </source>
</evidence>
<proteinExistence type="predicted"/>
<name>A0A137P0R1_CONC2</name>
<dbReference type="PANTHER" id="PTHR24228:SF59">
    <property type="entry name" value="NEUROPEPTIDE RECEPTOR 15"/>
    <property type="match status" value="1"/>
</dbReference>
<dbReference type="Proteomes" id="UP000070444">
    <property type="component" value="Unassembled WGS sequence"/>
</dbReference>
<accession>A0A137P0R1</accession>
<evidence type="ECO:0000256" key="9">
    <source>
        <dbReference type="SAM" id="Phobius"/>
    </source>
</evidence>
<dbReference type="SUPFAM" id="SSF81321">
    <property type="entry name" value="Family A G protein-coupled receptor-like"/>
    <property type="match status" value="1"/>
</dbReference>
<evidence type="ECO:0000256" key="7">
    <source>
        <dbReference type="ARBA" id="ARBA00023170"/>
    </source>
</evidence>
<keyword evidence="2" id="KW-1003">Cell membrane</keyword>
<feature type="transmembrane region" description="Helical" evidence="9">
    <location>
        <begin position="256"/>
        <end position="282"/>
    </location>
</feature>
<evidence type="ECO:0000256" key="4">
    <source>
        <dbReference type="ARBA" id="ARBA00022989"/>
    </source>
</evidence>
<feature type="transmembrane region" description="Helical" evidence="9">
    <location>
        <begin position="173"/>
        <end position="193"/>
    </location>
</feature>
<protein>
    <recommendedName>
        <fullName evidence="12">G-protein coupled receptors family 1 profile domain-containing protein</fullName>
    </recommendedName>
</protein>
<evidence type="ECO:0000256" key="2">
    <source>
        <dbReference type="ARBA" id="ARBA00022475"/>
    </source>
</evidence>
<keyword evidence="11" id="KW-1185">Reference proteome</keyword>
<keyword evidence="6 9" id="KW-0472">Membrane</keyword>
<keyword evidence="4 9" id="KW-1133">Transmembrane helix</keyword>
<gene>
    <name evidence="10" type="ORF">CONCODRAFT_9263</name>
</gene>
<evidence type="ECO:0000256" key="8">
    <source>
        <dbReference type="ARBA" id="ARBA00023224"/>
    </source>
</evidence>
<evidence type="ECO:0000313" key="11">
    <source>
        <dbReference type="Proteomes" id="UP000070444"/>
    </source>
</evidence>
<organism evidence="10 11">
    <name type="scientific">Conidiobolus coronatus (strain ATCC 28846 / CBS 209.66 / NRRL 28638)</name>
    <name type="common">Delacroixia coronata</name>
    <dbReference type="NCBI Taxonomy" id="796925"/>
    <lineage>
        <taxon>Eukaryota</taxon>
        <taxon>Fungi</taxon>
        <taxon>Fungi incertae sedis</taxon>
        <taxon>Zoopagomycota</taxon>
        <taxon>Entomophthoromycotina</taxon>
        <taxon>Entomophthoromycetes</taxon>
        <taxon>Entomophthorales</taxon>
        <taxon>Ancylistaceae</taxon>
        <taxon>Conidiobolus</taxon>
    </lineage>
</organism>
<keyword evidence="7" id="KW-0675">Receptor</keyword>
<dbReference type="CDD" id="cd00637">
    <property type="entry name" value="7tm_classA_rhodopsin-like"/>
    <property type="match status" value="1"/>
</dbReference>
<feature type="transmembrane region" description="Helical" evidence="9">
    <location>
        <begin position="129"/>
        <end position="149"/>
    </location>
</feature>
<dbReference type="Pfam" id="PF00001">
    <property type="entry name" value="7tm_1"/>
    <property type="match status" value="1"/>
</dbReference>